<dbReference type="SUPFAM" id="SSF47370">
    <property type="entry name" value="Bromodomain"/>
    <property type="match status" value="1"/>
</dbReference>
<evidence type="ECO:0000259" key="10">
    <source>
        <dbReference type="PROSITE" id="PS50014"/>
    </source>
</evidence>
<keyword evidence="4" id="KW-0805">Transcription regulation</keyword>
<evidence type="ECO:0000256" key="2">
    <source>
        <dbReference type="ARBA" id="ARBA00022737"/>
    </source>
</evidence>
<dbReference type="CDD" id="cd04369">
    <property type="entry name" value="Bromodomain"/>
    <property type="match status" value="1"/>
</dbReference>
<feature type="region of interest" description="Disordered" evidence="9">
    <location>
        <begin position="116"/>
        <end position="213"/>
    </location>
</feature>
<comment type="subcellular location">
    <subcellularLocation>
        <location evidence="1">Nucleus</location>
    </subcellularLocation>
</comment>
<dbReference type="Pfam" id="PF01426">
    <property type="entry name" value="BAH"/>
    <property type="match status" value="1"/>
</dbReference>
<keyword evidence="13" id="KW-1185">Reference proteome</keyword>
<feature type="domain" description="BAH" evidence="11">
    <location>
        <begin position="412"/>
        <end position="537"/>
    </location>
</feature>
<accession>A8N082</accession>
<dbReference type="Pfam" id="PF00439">
    <property type="entry name" value="Bromodomain"/>
    <property type="match status" value="1"/>
</dbReference>
<feature type="compositionally biased region" description="Polar residues" evidence="9">
    <location>
        <begin position="154"/>
        <end position="181"/>
    </location>
</feature>
<evidence type="ECO:0000256" key="7">
    <source>
        <dbReference type="ARBA" id="ARBA00023242"/>
    </source>
</evidence>
<dbReference type="SMART" id="SM00439">
    <property type="entry name" value="BAH"/>
    <property type="match status" value="1"/>
</dbReference>
<dbReference type="GeneID" id="6004704"/>
<feature type="region of interest" description="Disordered" evidence="9">
    <location>
        <begin position="755"/>
        <end position="785"/>
    </location>
</feature>
<evidence type="ECO:0000256" key="4">
    <source>
        <dbReference type="ARBA" id="ARBA00023015"/>
    </source>
</evidence>
<dbReference type="AlphaFoldDB" id="A8N082"/>
<evidence type="ECO:0000256" key="3">
    <source>
        <dbReference type="ARBA" id="ARBA00022853"/>
    </source>
</evidence>
<feature type="compositionally biased region" description="Basic and acidic residues" evidence="9">
    <location>
        <begin position="132"/>
        <end position="145"/>
    </location>
</feature>
<protein>
    <submittedName>
        <fullName evidence="12">Bromeodomain-containing protein</fullName>
    </submittedName>
</protein>
<feature type="compositionally biased region" description="Basic and acidic residues" evidence="9">
    <location>
        <begin position="197"/>
        <end position="213"/>
    </location>
</feature>
<sequence length="801" mass="90705">MTITSQQKQALEEIIQTLLDTKSSRGKRQLAEMFLELVDKTDWPEYYEVIPEPRCINNIKAGVEKGRYKDVMQVYTDLSLVFWNALFYNEPESQIAEDAEKLKNILEVEWKKRPFLPTVRTSPPPSSAQKYHQVEEEPKPQEKKPPSPAKATPIASTPAQPAASAESSKMGSQPALRTSTPDVDVDIMSPDSDGADEVERPMDRDIARDPLSEEITRSLERSLPRWPGFGELGWMEFATPEKIVDLVHAVKTHKDVMQVFFNSDLFMLLTVCAVGTDTPRRSKSLQKTRTVILENDRDVPQSRARAHQYSSAREFDLDMARLFEKARRWHEIGSDSYGRVLLLQRLYQALTSHNPPVGPPYHSTTHFAALRAGPGAVKPVHGADSEGVPSVTTHRVLTKDRVFVDELHYKGYSMKLADWLHLANPDDPSRPIIGQIFRCWVSEEPSRRGQQGVTVSWYYRPEQTFHPPSRTFWEREVFKTSHFADHPVEDIIEKIACQFTARHVRGRPRPPYWFVGWPLYVCDSRYNDRERIFVKIKNWNSCVPEEVRKSVEFMPIYPFERMVYPASLPSPFLSKSGGKITSSKFPGGLLPETADADGNQKPIHPRREVATASYALPQQQPPRDHYPHVHHQTVAPSVPAAPAPVSYYSNAVYNLPQHQPPPPQPIVPQPQMHYQAPTPRMQGSDRSIISAAGGLAAIGGQGQVEKLPAETAKHFDRDPESNQVLWFASPPVDIARPKPARHSLEYLHFLAKKRKRAMEDKGEGERKEDGESEPKKSARGIPTVTELLQQAAKETLTSMES</sequence>
<dbReference type="PROSITE" id="PS50014">
    <property type="entry name" value="BROMODOMAIN_2"/>
    <property type="match status" value="1"/>
</dbReference>
<dbReference type="OMA" id="PPYWYLG"/>
<evidence type="ECO:0000256" key="8">
    <source>
        <dbReference type="PROSITE-ProRule" id="PRU00035"/>
    </source>
</evidence>
<dbReference type="PANTHER" id="PTHR16062:SF21">
    <property type="entry name" value="CHROMATIN STRUCTURE-REMODELING COMPLEX SUBUNIT RSC1-RELATED"/>
    <property type="match status" value="1"/>
</dbReference>
<dbReference type="VEuPathDB" id="FungiDB:CC1G_02851"/>
<keyword evidence="3" id="KW-0156">Chromatin regulator</keyword>
<dbReference type="Gene3D" id="2.30.30.490">
    <property type="match status" value="1"/>
</dbReference>
<keyword evidence="6" id="KW-0804">Transcription</keyword>
<feature type="domain" description="Bromo" evidence="10">
    <location>
        <begin position="26"/>
        <end position="96"/>
    </location>
</feature>
<reference evidence="12 13" key="1">
    <citation type="journal article" date="2010" name="Proc. Natl. Acad. Sci. U.S.A.">
        <title>Insights into evolution of multicellular fungi from the assembled chromosomes of the mushroom Coprinopsis cinerea (Coprinus cinereus).</title>
        <authorList>
            <person name="Stajich J.E."/>
            <person name="Wilke S.K."/>
            <person name="Ahren D."/>
            <person name="Au C.H."/>
            <person name="Birren B.W."/>
            <person name="Borodovsky M."/>
            <person name="Burns C."/>
            <person name="Canback B."/>
            <person name="Casselton L.A."/>
            <person name="Cheng C.K."/>
            <person name="Deng J."/>
            <person name="Dietrich F.S."/>
            <person name="Fargo D.C."/>
            <person name="Farman M.L."/>
            <person name="Gathman A.C."/>
            <person name="Goldberg J."/>
            <person name="Guigo R."/>
            <person name="Hoegger P.J."/>
            <person name="Hooker J.B."/>
            <person name="Huggins A."/>
            <person name="James T.Y."/>
            <person name="Kamada T."/>
            <person name="Kilaru S."/>
            <person name="Kodira C."/>
            <person name="Kues U."/>
            <person name="Kupfer D."/>
            <person name="Kwan H.S."/>
            <person name="Lomsadze A."/>
            <person name="Li W."/>
            <person name="Lilly W.W."/>
            <person name="Ma L.J."/>
            <person name="Mackey A.J."/>
            <person name="Manning G."/>
            <person name="Martin F."/>
            <person name="Muraguchi H."/>
            <person name="Natvig D.O."/>
            <person name="Palmerini H."/>
            <person name="Ramesh M.A."/>
            <person name="Rehmeyer C.J."/>
            <person name="Roe B.A."/>
            <person name="Shenoy N."/>
            <person name="Stanke M."/>
            <person name="Ter-Hovhannisyan V."/>
            <person name="Tunlid A."/>
            <person name="Velagapudi R."/>
            <person name="Vision T.J."/>
            <person name="Zeng Q."/>
            <person name="Zolan M.E."/>
            <person name="Pukkila P.J."/>
        </authorList>
    </citation>
    <scope>NUCLEOTIDE SEQUENCE [LARGE SCALE GENOMIC DNA]</scope>
    <source>
        <strain evidence="13">Okayama-7 / 130 / ATCC MYA-4618 / FGSC 9003</strain>
    </source>
</reference>
<dbReference type="FunCoup" id="A8N082">
    <property type="interactions" value="162"/>
</dbReference>
<evidence type="ECO:0000256" key="5">
    <source>
        <dbReference type="ARBA" id="ARBA00023117"/>
    </source>
</evidence>
<dbReference type="GO" id="GO:0006368">
    <property type="term" value="P:transcription elongation by RNA polymerase II"/>
    <property type="evidence" value="ECO:0007669"/>
    <property type="project" value="TreeGrafter"/>
</dbReference>
<dbReference type="OrthoDB" id="1742084at2759"/>
<evidence type="ECO:0000313" key="13">
    <source>
        <dbReference type="Proteomes" id="UP000001861"/>
    </source>
</evidence>
<dbReference type="PANTHER" id="PTHR16062">
    <property type="entry name" value="SWI/SNF-RELATED"/>
    <property type="match status" value="1"/>
</dbReference>
<organism evidence="12 13">
    <name type="scientific">Coprinopsis cinerea (strain Okayama-7 / 130 / ATCC MYA-4618 / FGSC 9003)</name>
    <name type="common">Inky cap fungus</name>
    <name type="synonym">Hormographiella aspergillata</name>
    <dbReference type="NCBI Taxonomy" id="240176"/>
    <lineage>
        <taxon>Eukaryota</taxon>
        <taxon>Fungi</taxon>
        <taxon>Dikarya</taxon>
        <taxon>Basidiomycota</taxon>
        <taxon>Agaricomycotina</taxon>
        <taxon>Agaricomycetes</taxon>
        <taxon>Agaricomycetidae</taxon>
        <taxon>Agaricales</taxon>
        <taxon>Agaricineae</taxon>
        <taxon>Psathyrellaceae</taxon>
        <taxon>Coprinopsis</taxon>
    </lineage>
</organism>
<proteinExistence type="predicted"/>
<dbReference type="CDD" id="cd04717">
    <property type="entry name" value="BAH_polybromo"/>
    <property type="match status" value="1"/>
</dbReference>
<dbReference type="InterPro" id="IPR043151">
    <property type="entry name" value="BAH_sf"/>
</dbReference>
<dbReference type="GO" id="GO:0016586">
    <property type="term" value="C:RSC-type complex"/>
    <property type="evidence" value="ECO:0007669"/>
    <property type="project" value="InterPro"/>
</dbReference>
<evidence type="ECO:0000256" key="1">
    <source>
        <dbReference type="ARBA" id="ARBA00004123"/>
    </source>
</evidence>
<evidence type="ECO:0000313" key="12">
    <source>
        <dbReference type="EMBL" id="EAU93621.2"/>
    </source>
</evidence>
<comment type="caution">
    <text evidence="12">The sequence shown here is derived from an EMBL/GenBank/DDBJ whole genome shotgun (WGS) entry which is preliminary data.</text>
</comment>
<dbReference type="PROSITE" id="PS51038">
    <property type="entry name" value="BAH"/>
    <property type="match status" value="1"/>
</dbReference>
<dbReference type="HOGENOM" id="CLU_007728_1_0_1"/>
<name>A8N082_COPC7</name>
<dbReference type="Proteomes" id="UP000001861">
    <property type="component" value="Unassembled WGS sequence"/>
</dbReference>
<keyword evidence="7" id="KW-0539">Nucleus</keyword>
<dbReference type="PRINTS" id="PR00503">
    <property type="entry name" value="BROMODOMAIN"/>
</dbReference>
<evidence type="ECO:0000259" key="11">
    <source>
        <dbReference type="PROSITE" id="PS51038"/>
    </source>
</evidence>
<keyword evidence="5 8" id="KW-0103">Bromodomain</keyword>
<dbReference type="STRING" id="240176.A8N082"/>
<dbReference type="EMBL" id="AACS02000001">
    <property type="protein sequence ID" value="EAU93621.2"/>
    <property type="molecule type" value="Genomic_DNA"/>
</dbReference>
<keyword evidence="2" id="KW-0677">Repeat</keyword>
<dbReference type="eggNOG" id="KOG1827">
    <property type="taxonomic scope" value="Eukaryota"/>
</dbReference>
<gene>
    <name evidence="12" type="ORF">CC1G_02851</name>
</gene>
<evidence type="ECO:0000256" key="6">
    <source>
        <dbReference type="ARBA" id="ARBA00023163"/>
    </source>
</evidence>
<dbReference type="InterPro" id="IPR001487">
    <property type="entry name" value="Bromodomain"/>
</dbReference>
<dbReference type="GO" id="GO:0006338">
    <property type="term" value="P:chromatin remodeling"/>
    <property type="evidence" value="ECO:0007669"/>
    <property type="project" value="InterPro"/>
</dbReference>
<dbReference type="SMART" id="SM00297">
    <property type="entry name" value="BROMO"/>
    <property type="match status" value="1"/>
</dbReference>
<dbReference type="InParanoid" id="A8N082"/>
<dbReference type="InterPro" id="IPR001025">
    <property type="entry name" value="BAH_dom"/>
</dbReference>
<dbReference type="Gene3D" id="1.20.920.10">
    <property type="entry name" value="Bromodomain-like"/>
    <property type="match status" value="1"/>
</dbReference>
<feature type="compositionally biased region" description="Basic and acidic residues" evidence="9">
    <location>
        <begin position="757"/>
        <end position="776"/>
    </location>
</feature>
<dbReference type="InterPro" id="IPR037382">
    <property type="entry name" value="Rsc/polybromo"/>
</dbReference>
<evidence type="ECO:0000256" key="9">
    <source>
        <dbReference type="SAM" id="MobiDB-lite"/>
    </source>
</evidence>
<dbReference type="KEGG" id="cci:CC1G_02851"/>
<dbReference type="InterPro" id="IPR036427">
    <property type="entry name" value="Bromodomain-like_sf"/>
</dbReference>
<dbReference type="GO" id="GO:0003682">
    <property type="term" value="F:chromatin binding"/>
    <property type="evidence" value="ECO:0007669"/>
    <property type="project" value="InterPro"/>
</dbReference>
<dbReference type="RefSeq" id="XP_001828270.2">
    <property type="nucleotide sequence ID" value="XM_001828218.2"/>
</dbReference>